<dbReference type="RefSeq" id="WP_141277226.1">
    <property type="nucleotide sequence ID" value="NZ_BAAARZ010000021.1"/>
</dbReference>
<evidence type="ECO:0000313" key="4">
    <source>
        <dbReference type="Proteomes" id="UP000320338"/>
    </source>
</evidence>
<organism evidence="3 4">
    <name type="scientific">Pseudonocardia hydrocarbonoxydans</name>
    <dbReference type="NCBI Taxonomy" id="76726"/>
    <lineage>
        <taxon>Bacteria</taxon>
        <taxon>Bacillati</taxon>
        <taxon>Actinomycetota</taxon>
        <taxon>Actinomycetes</taxon>
        <taxon>Pseudonocardiales</taxon>
        <taxon>Pseudonocardiaceae</taxon>
        <taxon>Pseudonocardia</taxon>
    </lineage>
</organism>
<dbReference type="EMBL" id="BJNG01000006">
    <property type="protein sequence ID" value="GEC18615.1"/>
    <property type="molecule type" value="Genomic_DNA"/>
</dbReference>
<feature type="chain" id="PRO_5021286284" evidence="2">
    <location>
        <begin position="28"/>
        <end position="143"/>
    </location>
</feature>
<feature type="compositionally biased region" description="Basic and acidic residues" evidence="1">
    <location>
        <begin position="120"/>
        <end position="135"/>
    </location>
</feature>
<protein>
    <submittedName>
        <fullName evidence="3">Uncharacterized protein</fullName>
    </submittedName>
</protein>
<evidence type="ECO:0000256" key="1">
    <source>
        <dbReference type="SAM" id="MobiDB-lite"/>
    </source>
</evidence>
<dbReference type="AlphaFoldDB" id="A0A4Y3WIP3"/>
<feature type="compositionally biased region" description="Low complexity" evidence="1">
    <location>
        <begin position="23"/>
        <end position="47"/>
    </location>
</feature>
<gene>
    <name evidence="3" type="ORF">PHY01_08980</name>
</gene>
<name>A0A4Y3WIP3_9PSEU</name>
<keyword evidence="2" id="KW-0732">Signal</keyword>
<proteinExistence type="predicted"/>
<dbReference type="Proteomes" id="UP000320338">
    <property type="component" value="Unassembled WGS sequence"/>
</dbReference>
<evidence type="ECO:0000256" key="2">
    <source>
        <dbReference type="SAM" id="SignalP"/>
    </source>
</evidence>
<reference evidence="3 4" key="1">
    <citation type="submission" date="2019-06" db="EMBL/GenBank/DDBJ databases">
        <title>Whole genome shotgun sequence of Pseudonocardia hydrocarbonoxydans NBRC 14498.</title>
        <authorList>
            <person name="Hosoyama A."/>
            <person name="Uohara A."/>
            <person name="Ohji S."/>
            <person name="Ichikawa N."/>
        </authorList>
    </citation>
    <scope>NUCLEOTIDE SEQUENCE [LARGE SCALE GENOMIC DNA]</scope>
    <source>
        <strain evidence="3 4">NBRC 14498</strain>
    </source>
</reference>
<feature type="signal peptide" evidence="2">
    <location>
        <begin position="1"/>
        <end position="27"/>
    </location>
</feature>
<feature type="compositionally biased region" description="Low complexity" evidence="1">
    <location>
        <begin position="99"/>
        <end position="116"/>
    </location>
</feature>
<comment type="caution">
    <text evidence="3">The sequence shown here is derived from an EMBL/GenBank/DDBJ whole genome shotgun (WGS) entry which is preliminary data.</text>
</comment>
<keyword evidence="4" id="KW-1185">Reference proteome</keyword>
<feature type="region of interest" description="Disordered" evidence="1">
    <location>
        <begin position="23"/>
        <end position="143"/>
    </location>
</feature>
<evidence type="ECO:0000313" key="3">
    <source>
        <dbReference type="EMBL" id="GEC18615.1"/>
    </source>
</evidence>
<accession>A0A4Y3WIP3</accession>
<sequence>MDIKQKVAVGALAVLALGGLGAGTALASTPAPAAKTVATQAAVASSPNPQLGGQAGPTTDTPEPGDTPDRPGTAGHNGTDNGGTDAPEPGDTPDSPQSEAAEGPEAPEAGETAGGPDNDNVQHEATGDEGNHADEPASSATAR</sequence>